<keyword evidence="2" id="KW-1185">Reference proteome</keyword>
<dbReference type="EMBL" id="JBHIRY010000031">
    <property type="protein sequence ID" value="MFB5763224.1"/>
    <property type="molecule type" value="Genomic_DNA"/>
</dbReference>
<evidence type="ECO:0000313" key="2">
    <source>
        <dbReference type="Proteomes" id="UP001580430"/>
    </source>
</evidence>
<organism evidence="1 2">
    <name type="scientific">Paenibacillus medicaginis</name>
    <dbReference type="NCBI Taxonomy" id="1470560"/>
    <lineage>
        <taxon>Bacteria</taxon>
        <taxon>Bacillati</taxon>
        <taxon>Bacillota</taxon>
        <taxon>Bacilli</taxon>
        <taxon>Bacillales</taxon>
        <taxon>Paenibacillaceae</taxon>
        <taxon>Paenibacillus</taxon>
    </lineage>
</organism>
<dbReference type="Proteomes" id="UP001580430">
    <property type="component" value="Unassembled WGS sequence"/>
</dbReference>
<name>A0ABV5C6U0_9BACL</name>
<proteinExistence type="predicted"/>
<reference evidence="1 2" key="1">
    <citation type="submission" date="2024-09" db="EMBL/GenBank/DDBJ databases">
        <title>Paenibacillus zeirhizospherea sp. nov., isolated from surface of the maize (Zea mays) roots in a horticulture field, Hungary.</title>
        <authorList>
            <person name="Marton D."/>
            <person name="Farkas M."/>
            <person name="Bedics A."/>
            <person name="Toth E."/>
            <person name="Tancsics A."/>
            <person name="Boka K."/>
            <person name="Marati G."/>
            <person name="Kriszt B."/>
            <person name="Cserhati M."/>
        </authorList>
    </citation>
    <scope>NUCLEOTIDE SEQUENCE [LARGE SCALE GENOMIC DNA]</scope>
    <source>
        <strain evidence="1 2">JCM 18446</strain>
    </source>
</reference>
<accession>A0ABV5C6U0</accession>
<dbReference type="RefSeq" id="WP_375522276.1">
    <property type="nucleotide sequence ID" value="NZ_JBHIRY010000031.1"/>
</dbReference>
<sequence length="110" mass="12436">MAFHFVAILSDYVEGQRIGWHYASEDKLDKEVIGAFMKKVEACGHTALGIHKLSTDSVKWSSVVEKDSFFEDIFVTEDMEVIISQISASKELSVHDVVKCIRRVSIENKT</sequence>
<protein>
    <submittedName>
        <fullName evidence="1">Uncharacterized protein</fullName>
    </submittedName>
</protein>
<gene>
    <name evidence="1" type="ORF">ACE5LO_22870</name>
</gene>
<evidence type="ECO:0000313" key="1">
    <source>
        <dbReference type="EMBL" id="MFB5763224.1"/>
    </source>
</evidence>
<comment type="caution">
    <text evidence="1">The sequence shown here is derived from an EMBL/GenBank/DDBJ whole genome shotgun (WGS) entry which is preliminary data.</text>
</comment>